<evidence type="ECO:0000256" key="6">
    <source>
        <dbReference type="ARBA" id="ARBA00022692"/>
    </source>
</evidence>
<comment type="caution">
    <text evidence="18">The sequence shown here is derived from an EMBL/GenBank/DDBJ whole genome shotgun (WGS) entry which is preliminary data.</text>
</comment>
<dbReference type="Pfam" id="PF07715">
    <property type="entry name" value="Plug"/>
    <property type="match status" value="1"/>
</dbReference>
<evidence type="ECO:0000259" key="17">
    <source>
        <dbReference type="SMART" id="SM00965"/>
    </source>
</evidence>
<keyword evidence="8" id="KW-0408">Iron</keyword>
<evidence type="ECO:0000256" key="3">
    <source>
        <dbReference type="ARBA" id="ARBA00022448"/>
    </source>
</evidence>
<evidence type="ECO:0000256" key="16">
    <source>
        <dbReference type="SAM" id="MobiDB-lite"/>
    </source>
</evidence>
<keyword evidence="11 14" id="KW-0472">Membrane</keyword>
<proteinExistence type="inferred from homology"/>
<dbReference type="EMBL" id="NSJF01000006">
    <property type="protein sequence ID" value="PAT33779.1"/>
    <property type="molecule type" value="Genomic_DNA"/>
</dbReference>
<keyword evidence="12 18" id="KW-0675">Receptor</keyword>
<evidence type="ECO:0000256" key="10">
    <source>
        <dbReference type="ARBA" id="ARBA00023077"/>
    </source>
</evidence>
<feature type="compositionally biased region" description="Low complexity" evidence="16">
    <location>
        <begin position="67"/>
        <end position="81"/>
    </location>
</feature>
<dbReference type="InterPro" id="IPR010105">
    <property type="entry name" value="TonB_sidphr_rcpt"/>
</dbReference>
<name>A0A2A2A864_9BURK</name>
<dbReference type="PANTHER" id="PTHR32552">
    <property type="entry name" value="FERRICHROME IRON RECEPTOR-RELATED"/>
    <property type="match status" value="1"/>
</dbReference>
<keyword evidence="13 14" id="KW-0998">Cell outer membrane</keyword>
<keyword evidence="3 14" id="KW-0813">Transport</keyword>
<comment type="subcellular location">
    <subcellularLocation>
        <location evidence="1 14">Cell outer membrane</location>
        <topology evidence="1 14">Multi-pass membrane protein</topology>
    </subcellularLocation>
</comment>
<evidence type="ECO:0000256" key="15">
    <source>
        <dbReference type="RuleBase" id="RU003357"/>
    </source>
</evidence>
<dbReference type="SUPFAM" id="SSF56935">
    <property type="entry name" value="Porins"/>
    <property type="match status" value="1"/>
</dbReference>
<dbReference type="SMART" id="SM00965">
    <property type="entry name" value="STN"/>
    <property type="match status" value="1"/>
</dbReference>
<dbReference type="Gene3D" id="3.55.50.30">
    <property type="match status" value="1"/>
</dbReference>
<dbReference type="PROSITE" id="PS52016">
    <property type="entry name" value="TONB_DEPENDENT_REC_3"/>
    <property type="match status" value="1"/>
</dbReference>
<evidence type="ECO:0000256" key="1">
    <source>
        <dbReference type="ARBA" id="ARBA00004571"/>
    </source>
</evidence>
<dbReference type="PANTHER" id="PTHR32552:SF74">
    <property type="entry name" value="HYDROXAMATE SIDEROPHORE RECEPTOR FHUE"/>
    <property type="match status" value="1"/>
</dbReference>
<dbReference type="InterPro" id="IPR036942">
    <property type="entry name" value="Beta-barrel_TonB_sf"/>
</dbReference>
<evidence type="ECO:0000256" key="12">
    <source>
        <dbReference type="ARBA" id="ARBA00023170"/>
    </source>
</evidence>
<dbReference type="InterPro" id="IPR000531">
    <property type="entry name" value="Beta-barrel_TonB"/>
</dbReference>
<dbReference type="InterPro" id="IPR012910">
    <property type="entry name" value="Plug_dom"/>
</dbReference>
<evidence type="ECO:0000256" key="14">
    <source>
        <dbReference type="PROSITE-ProRule" id="PRU01360"/>
    </source>
</evidence>
<sequence length="913" mass="98782">MSWGLCPAPAARTAQARQKNQQKNCPVLHGCFVFTVVPLAANPGPHWPNRLKGQDSMPSTASPFPLAPALEPASKASPSPAALPHRRQAWACTAVASACAWLALTAAAAAPAQAQAQPNAAAPQAQRVHAIALPAQDLAQALNALARQTGQAISADHALMVGKTAPAVAGQLTTAQALRQLLAGSGLQAEAVAGGWVVRRAPAATPAQPAAAATRGEAQTLPAVTVSAAPDLSGTTEGTRSFTTRAMASATGLALSPRETPQSVSVITRERIEAQGLGTLSDAVMATPGVHTMPNDVRGDRMSARGFEINNYQIDGVSLNWPRQWDAGETRNNLAMYDRVEVVRGATGLLTGAGEPSASINMVRKRAESDVFTGQVQGELGSWQHRSGMADVSAPLNASRSVRARVVAQATSRDTFQDREHIDSQLFYGTVEADLSPGTRLTLGGDWQNFKPRGAPWSGLLLWDSEGRRITDWPRGYSLAANWGGWASTQKTLFAKLEHRFNDDWTLKLDAQNADNNADLKLSWPEGAPDRRTGTGVELSNYYDQSKHNQKNVNLRLNGAFNAWGRRHELMTGLSWARQRWWAEATHEGEYALPNVWAFDGTVPEPPRLAEPELAGDVRSTQRAAYVATRLHVAEPLKLIVGARVTDLKRTGAAGAIGHYAFQTHDKHVFTPYIGAVYDLGGSYSAYASATRIFKPQEDRDRHGQPLPSLQGRNLEAGLKAEWLDGQLTGSLAVFQTTQDKLAVPDGNLIVPGTVDEQAYRAANNVKTRGYELELTGRLAPGWDVSLGWTQLSTKEADGARVRPQHPSRMLKLYTQYRLPGAWNKLTLGGGLNWQGRTYTNTENPVTGAPEQLRQNAYALLSLNARYQFTPQLSARLAVNNVLDKRYLSNVSAFDRLQYGAPRSVMLTVDYRF</sequence>
<dbReference type="InterPro" id="IPR037066">
    <property type="entry name" value="Plug_dom_sf"/>
</dbReference>
<evidence type="ECO:0000256" key="13">
    <source>
        <dbReference type="ARBA" id="ARBA00023237"/>
    </source>
</evidence>
<keyword evidence="9" id="KW-0406">Ion transport</keyword>
<evidence type="ECO:0000256" key="7">
    <source>
        <dbReference type="ARBA" id="ARBA00022729"/>
    </source>
</evidence>
<feature type="region of interest" description="Disordered" evidence="16">
    <location>
        <begin position="47"/>
        <end position="81"/>
    </location>
</feature>
<keyword evidence="10 15" id="KW-0798">TonB box</keyword>
<evidence type="ECO:0000256" key="9">
    <source>
        <dbReference type="ARBA" id="ARBA00023065"/>
    </source>
</evidence>
<dbReference type="GO" id="GO:0015891">
    <property type="term" value="P:siderophore transport"/>
    <property type="evidence" value="ECO:0007669"/>
    <property type="project" value="InterPro"/>
</dbReference>
<dbReference type="InterPro" id="IPR011662">
    <property type="entry name" value="Secretin/TonB_short_N"/>
</dbReference>
<comment type="similarity">
    <text evidence="2 14 15">Belongs to the TonB-dependent receptor family.</text>
</comment>
<dbReference type="AlphaFoldDB" id="A0A2A2A864"/>
<accession>A0A2A2A864</accession>
<evidence type="ECO:0000313" key="19">
    <source>
        <dbReference type="Proteomes" id="UP000217999"/>
    </source>
</evidence>
<keyword evidence="5" id="KW-0410">Iron transport</keyword>
<dbReference type="Pfam" id="PF00593">
    <property type="entry name" value="TonB_dep_Rec_b-barrel"/>
    <property type="match status" value="1"/>
</dbReference>
<dbReference type="NCBIfam" id="TIGR01783">
    <property type="entry name" value="TonB-siderophor"/>
    <property type="match status" value="1"/>
</dbReference>
<keyword evidence="6 14" id="KW-0812">Transmembrane</keyword>
<dbReference type="Gene3D" id="2.40.170.20">
    <property type="entry name" value="TonB-dependent receptor, beta-barrel domain"/>
    <property type="match status" value="1"/>
</dbReference>
<organism evidence="18 19">
    <name type="scientific">Vandammella animalimorsus</name>
    <dbReference type="NCBI Taxonomy" id="2029117"/>
    <lineage>
        <taxon>Bacteria</taxon>
        <taxon>Pseudomonadati</taxon>
        <taxon>Pseudomonadota</taxon>
        <taxon>Betaproteobacteria</taxon>
        <taxon>Burkholderiales</taxon>
        <taxon>Comamonadaceae</taxon>
        <taxon>Vandammella</taxon>
    </lineage>
</organism>
<feature type="domain" description="Secretin/TonB short N-terminal" evidence="17">
    <location>
        <begin position="151"/>
        <end position="201"/>
    </location>
</feature>
<reference evidence="18 19" key="1">
    <citation type="submission" date="2017-08" db="EMBL/GenBank/DDBJ databases">
        <title>WGS of Clinical strains of the CDC Group NO-1 linked to zoonotic infections in humans.</title>
        <authorList>
            <person name="Bernier A.-M."/>
            <person name="Bernard K."/>
        </authorList>
    </citation>
    <scope>NUCLEOTIDE SEQUENCE [LARGE SCALE GENOMIC DNA]</scope>
    <source>
        <strain evidence="18 19">NML03-0146</strain>
    </source>
</reference>
<evidence type="ECO:0000256" key="2">
    <source>
        <dbReference type="ARBA" id="ARBA00009810"/>
    </source>
</evidence>
<dbReference type="CDD" id="cd01347">
    <property type="entry name" value="ligand_gated_channel"/>
    <property type="match status" value="1"/>
</dbReference>
<evidence type="ECO:0000256" key="11">
    <source>
        <dbReference type="ARBA" id="ARBA00023136"/>
    </source>
</evidence>
<evidence type="ECO:0000256" key="4">
    <source>
        <dbReference type="ARBA" id="ARBA00022452"/>
    </source>
</evidence>
<evidence type="ECO:0000256" key="5">
    <source>
        <dbReference type="ARBA" id="ARBA00022496"/>
    </source>
</evidence>
<dbReference type="FunFam" id="2.170.130.10:FF:000010">
    <property type="entry name" value="Ferripyoverdine receptor"/>
    <property type="match status" value="1"/>
</dbReference>
<dbReference type="GO" id="GO:0015344">
    <property type="term" value="F:siderophore uptake transmembrane transporter activity"/>
    <property type="evidence" value="ECO:0007669"/>
    <property type="project" value="TreeGrafter"/>
</dbReference>
<dbReference type="InterPro" id="IPR039426">
    <property type="entry name" value="TonB-dep_rcpt-like"/>
</dbReference>
<dbReference type="Gene3D" id="2.170.130.10">
    <property type="entry name" value="TonB-dependent receptor, plug domain"/>
    <property type="match status" value="1"/>
</dbReference>
<keyword evidence="4 14" id="KW-1134">Transmembrane beta strand</keyword>
<evidence type="ECO:0000256" key="8">
    <source>
        <dbReference type="ARBA" id="ARBA00023004"/>
    </source>
</evidence>
<gene>
    <name evidence="18" type="ORF">CK620_11500</name>
</gene>
<protein>
    <submittedName>
        <fullName evidence="18">TonB-dependent siderophore receptor</fullName>
    </submittedName>
</protein>
<evidence type="ECO:0000313" key="18">
    <source>
        <dbReference type="EMBL" id="PAT33779.1"/>
    </source>
</evidence>
<dbReference type="GO" id="GO:0038023">
    <property type="term" value="F:signaling receptor activity"/>
    <property type="evidence" value="ECO:0007669"/>
    <property type="project" value="InterPro"/>
</dbReference>
<dbReference type="GO" id="GO:0009279">
    <property type="term" value="C:cell outer membrane"/>
    <property type="evidence" value="ECO:0007669"/>
    <property type="project" value="UniProtKB-SubCell"/>
</dbReference>
<keyword evidence="7" id="KW-0732">Signal</keyword>
<dbReference type="Proteomes" id="UP000217999">
    <property type="component" value="Unassembled WGS sequence"/>
</dbReference>
<dbReference type="Pfam" id="PF07660">
    <property type="entry name" value="STN"/>
    <property type="match status" value="1"/>
</dbReference>